<dbReference type="PANTHER" id="PTHR47595">
    <property type="entry name" value="HEAT SHOCK 70 KDA PROTEIN 14"/>
    <property type="match status" value="1"/>
</dbReference>
<evidence type="ECO:0000256" key="2">
    <source>
        <dbReference type="SAM" id="MobiDB-lite"/>
    </source>
</evidence>
<feature type="compositionally biased region" description="Basic and acidic residues" evidence="2">
    <location>
        <begin position="375"/>
        <end position="393"/>
    </location>
</feature>
<reference evidence="4" key="1">
    <citation type="submission" date="2020-11" db="EMBL/GenBank/DDBJ databases">
        <authorList>
            <person name="Tran Van P."/>
        </authorList>
    </citation>
    <scope>NUCLEOTIDE SEQUENCE</scope>
</reference>
<protein>
    <recommendedName>
        <fullName evidence="3">Myb/SANT-like DNA-binding domain-containing protein</fullName>
    </recommendedName>
</protein>
<proteinExistence type="predicted"/>
<feature type="coiled-coil region" evidence="1">
    <location>
        <begin position="465"/>
        <end position="492"/>
    </location>
</feature>
<evidence type="ECO:0000313" key="4">
    <source>
        <dbReference type="EMBL" id="CAD7455097.1"/>
    </source>
</evidence>
<feature type="region of interest" description="Disordered" evidence="2">
    <location>
        <begin position="372"/>
        <end position="442"/>
    </location>
</feature>
<dbReference type="InterPro" id="IPR044822">
    <property type="entry name" value="Myb_DNA-bind_4"/>
</dbReference>
<feature type="domain" description="Myb/SANT-like DNA-binding" evidence="3">
    <location>
        <begin position="295"/>
        <end position="380"/>
    </location>
</feature>
<dbReference type="EMBL" id="OE000808">
    <property type="protein sequence ID" value="CAD7455097.1"/>
    <property type="molecule type" value="Genomic_DNA"/>
</dbReference>
<dbReference type="Pfam" id="PF13837">
    <property type="entry name" value="Myb_DNA-bind_4"/>
    <property type="match status" value="1"/>
</dbReference>
<sequence length="671" mass="75244">MFFFMTRYLNQFTQETLTWNYSESGHGKGAPDGVGATLKRTADQLVAEGKDLDCYETLIEQLKERSNIKIFTALWQAVVEARSVCLIQVGLRSIRSVGAMLRTAKCGQNCMDSMDLYNGISNGKPSMPHSATTRATAKTKKVYDVVSENVEVAARQLQVHGTSRSADVTHKKCQPGGVKVGRGSVKPGLLYGVLATWCASLTLSALALFLQTRILTIEIALLTNIPLPMLLPLGDGVKRLPHIIPVTQEDTYVLVLNPPGEVDHTTEGSLEPDFDSNNSDELESDVDGEEHSTPIWSDSASRLLISLYSSHIELVGSENVRTMKQMWQQVAEAMRQEGYNYTNFQVENRWKTFRRSFKRKLKSGTTLGGRTVRCPFERELEPLLGDQQRKTETNNETPSGQDQQGPLPEYSDILWVSSEEQSVEDEEEAEEPAPPTDPKYIAKGPFKRKRQCISQVLNQMKETMATNERNKHKRHKEKMALLREKNEILQMNNAFTLCSGIEDGHEAGEYSLTSTLCSGIEDGHEAGEYSLTSTLCSGIEDGHEAGLLLCPIQTNLSIDLTRHRLKSSQNEIQYSTDLQGWMMSVPMRRGSLNDHHFQIHINCEKLREQYLFPVTWATRGMMTTSILDHVIPLVTPSYCSYIILFWDLDGIKNHGVAFMAFLVVMGNKALH</sequence>
<feature type="compositionally biased region" description="Acidic residues" evidence="2">
    <location>
        <begin position="421"/>
        <end position="431"/>
    </location>
</feature>
<feature type="compositionally biased region" description="Acidic residues" evidence="2">
    <location>
        <begin position="270"/>
        <end position="288"/>
    </location>
</feature>
<dbReference type="PANTHER" id="PTHR47595:SF1">
    <property type="entry name" value="MYB_SANT-LIKE DNA-BINDING DOMAIN-CONTAINING PROTEIN"/>
    <property type="match status" value="1"/>
</dbReference>
<keyword evidence="1" id="KW-0175">Coiled coil</keyword>
<accession>A0A7R9FMC9</accession>
<name>A0A7R9FMC9_9NEOP</name>
<organism evidence="4">
    <name type="scientific">Timema tahoe</name>
    <dbReference type="NCBI Taxonomy" id="61484"/>
    <lineage>
        <taxon>Eukaryota</taxon>
        <taxon>Metazoa</taxon>
        <taxon>Ecdysozoa</taxon>
        <taxon>Arthropoda</taxon>
        <taxon>Hexapoda</taxon>
        <taxon>Insecta</taxon>
        <taxon>Pterygota</taxon>
        <taxon>Neoptera</taxon>
        <taxon>Polyneoptera</taxon>
        <taxon>Phasmatodea</taxon>
        <taxon>Timematodea</taxon>
        <taxon>Timematoidea</taxon>
        <taxon>Timematidae</taxon>
        <taxon>Timema</taxon>
    </lineage>
</organism>
<feature type="compositionally biased region" description="Polar residues" evidence="2">
    <location>
        <begin position="394"/>
        <end position="404"/>
    </location>
</feature>
<feature type="region of interest" description="Disordered" evidence="2">
    <location>
        <begin position="263"/>
        <end position="294"/>
    </location>
</feature>
<evidence type="ECO:0000256" key="1">
    <source>
        <dbReference type="SAM" id="Coils"/>
    </source>
</evidence>
<dbReference type="Gene3D" id="1.10.10.60">
    <property type="entry name" value="Homeodomain-like"/>
    <property type="match status" value="1"/>
</dbReference>
<dbReference type="AlphaFoldDB" id="A0A7R9FMC9"/>
<evidence type="ECO:0000259" key="3">
    <source>
        <dbReference type="Pfam" id="PF13837"/>
    </source>
</evidence>
<gene>
    <name evidence="4" type="ORF">TTEB3V08_LOCUS3178</name>
</gene>